<dbReference type="RefSeq" id="WP_117505459.1">
    <property type="nucleotide sequence ID" value="NZ_QVEQ01000004.1"/>
</dbReference>
<dbReference type="Proteomes" id="UP000261140">
    <property type="component" value="Unassembled WGS sequence"/>
</dbReference>
<comment type="caution">
    <text evidence="2">The sequence shown here is derived from an EMBL/GenBank/DDBJ whole genome shotgun (WGS) entry which is preliminary data.</text>
</comment>
<name>A0A3E2U6Q0_9FIRM</name>
<protein>
    <submittedName>
        <fullName evidence="2">Uncharacterized protein</fullName>
    </submittedName>
</protein>
<evidence type="ECO:0000313" key="1">
    <source>
        <dbReference type="EMBL" id="RGB71408.1"/>
    </source>
</evidence>
<proteinExistence type="predicted"/>
<accession>A0A3E2U6Q0</accession>
<dbReference type="Proteomes" id="UP000260991">
    <property type="component" value="Unassembled WGS sequence"/>
</dbReference>
<sequence length="263" mass="31225">MSEMKCNIICMTGSQERVLKENISEQEVCKIKGAIKTIFEFMNEVDNYTMLQGNSNDFLQYTENKNIDIEKMEEFTNLNRMFMNWLNTFYVWIEYHERYHKTVFGKLKGIFYDKYPEYRITYYLRRYTTHQSCCISKTSFALTTGKISYLIPVKKILEEGDMNKQTKSDLRKIESTSSNIDSRELVQDTMKIVKEFQMSLWKEEWGAVVDALKELESYIAMDDVSSTYIVFNDEKIRPICISNPIGYLIQKMSLYSELRDLIR</sequence>
<evidence type="ECO:0000313" key="3">
    <source>
        <dbReference type="Proteomes" id="UP000260991"/>
    </source>
</evidence>
<dbReference type="AlphaFoldDB" id="A0A3E2U6Q0"/>
<gene>
    <name evidence="2" type="ORF">DWZ46_06625</name>
    <name evidence="1" type="ORF">DWZ89_06705</name>
</gene>
<evidence type="ECO:0000313" key="2">
    <source>
        <dbReference type="EMBL" id="RGB91865.1"/>
    </source>
</evidence>
<reference evidence="3 4" key="1">
    <citation type="submission" date="2018-08" db="EMBL/GenBank/DDBJ databases">
        <title>A genome reference for cultivated species of the human gut microbiota.</title>
        <authorList>
            <person name="Zou Y."/>
            <person name="Xue W."/>
            <person name="Luo G."/>
        </authorList>
    </citation>
    <scope>NUCLEOTIDE SEQUENCE [LARGE SCALE GENOMIC DNA]</scope>
    <source>
        <strain evidence="2 3">AF32-8AC</strain>
        <strain evidence="1 4">AF36-11AT</strain>
    </source>
</reference>
<dbReference type="EMBL" id="QVER01000006">
    <property type="protein sequence ID" value="RGB91865.1"/>
    <property type="molecule type" value="Genomic_DNA"/>
</dbReference>
<dbReference type="EMBL" id="QVEQ01000004">
    <property type="protein sequence ID" value="RGB71408.1"/>
    <property type="molecule type" value="Genomic_DNA"/>
</dbReference>
<evidence type="ECO:0000313" key="4">
    <source>
        <dbReference type="Proteomes" id="UP000261140"/>
    </source>
</evidence>
<organism evidence="2 3">
    <name type="scientific">Faecalibacterium prausnitzii</name>
    <dbReference type="NCBI Taxonomy" id="853"/>
    <lineage>
        <taxon>Bacteria</taxon>
        <taxon>Bacillati</taxon>
        <taxon>Bacillota</taxon>
        <taxon>Clostridia</taxon>
        <taxon>Eubacteriales</taxon>
        <taxon>Oscillospiraceae</taxon>
        <taxon>Faecalibacterium</taxon>
    </lineage>
</organism>